<dbReference type="OrthoDB" id="2433906at2759"/>
<dbReference type="InterPro" id="IPR010095">
    <property type="entry name" value="Cas12f1-like_TNB"/>
</dbReference>
<feature type="compositionally biased region" description="Low complexity" evidence="2">
    <location>
        <begin position="197"/>
        <end position="217"/>
    </location>
</feature>
<feature type="domain" description="Cas12f1-like TNB" evidence="3">
    <location>
        <begin position="112"/>
        <end position="164"/>
    </location>
</feature>
<dbReference type="Proteomes" id="UP000707451">
    <property type="component" value="Unassembled WGS sequence"/>
</dbReference>
<dbReference type="InterPro" id="IPR046349">
    <property type="entry name" value="C1-like_sf"/>
</dbReference>
<dbReference type="Pfam" id="PF07282">
    <property type="entry name" value="Cas12f1-like_TNB"/>
    <property type="match status" value="1"/>
</dbReference>
<gene>
    <name evidence="4" type="ORF">KI688_000010</name>
</gene>
<accession>A0A9P7Y6A6</accession>
<feature type="region of interest" description="Disordered" evidence="2">
    <location>
        <begin position="197"/>
        <end position="223"/>
    </location>
</feature>
<sequence length="223" mass="24507">MLPSALLHGLALRQRLDLVEVGCRRSPCKSWTAEMELAMLCAAISSLRKYIYKKPTPCKVDTRQIGSLKLGRIKLTVGEFRSCDVDDAEVGTVEKNPGSDKNAESTPLWVSARSLGYIIVGLNEYYTSKKCPHCGHFVAQVTLRRFYCPECQVYHHRDVMAAENMANIVRGYLEKQERPEYLHPVAADGSLPWMAKAGAGPATSSTAASSSSNTTTAINRPKG</sequence>
<organism evidence="4 5">
    <name type="scientific">Linnemannia hyalina</name>
    <dbReference type="NCBI Taxonomy" id="64524"/>
    <lineage>
        <taxon>Eukaryota</taxon>
        <taxon>Fungi</taxon>
        <taxon>Fungi incertae sedis</taxon>
        <taxon>Mucoromycota</taxon>
        <taxon>Mortierellomycotina</taxon>
        <taxon>Mortierellomycetes</taxon>
        <taxon>Mortierellales</taxon>
        <taxon>Mortierellaceae</taxon>
        <taxon>Linnemannia</taxon>
    </lineage>
</organism>
<protein>
    <recommendedName>
        <fullName evidence="3">Cas12f1-like TNB domain-containing protein</fullName>
    </recommendedName>
</protein>
<comment type="caution">
    <text evidence="4">The sequence shown here is derived from an EMBL/GenBank/DDBJ whole genome shotgun (WGS) entry which is preliminary data.</text>
</comment>
<evidence type="ECO:0000313" key="4">
    <source>
        <dbReference type="EMBL" id="KAG9072241.1"/>
    </source>
</evidence>
<proteinExistence type="predicted"/>
<evidence type="ECO:0000256" key="1">
    <source>
        <dbReference type="ARBA" id="ARBA00023125"/>
    </source>
</evidence>
<evidence type="ECO:0000313" key="5">
    <source>
        <dbReference type="Proteomes" id="UP000707451"/>
    </source>
</evidence>
<dbReference type="AlphaFoldDB" id="A0A9P7Y6A6"/>
<keyword evidence="5" id="KW-1185">Reference proteome</keyword>
<evidence type="ECO:0000259" key="3">
    <source>
        <dbReference type="Pfam" id="PF07282"/>
    </source>
</evidence>
<dbReference type="SUPFAM" id="SSF57889">
    <property type="entry name" value="Cysteine-rich domain"/>
    <property type="match status" value="1"/>
</dbReference>
<name>A0A9P7Y6A6_9FUNG</name>
<dbReference type="EMBL" id="JAHRHY010000001">
    <property type="protein sequence ID" value="KAG9072241.1"/>
    <property type="molecule type" value="Genomic_DNA"/>
</dbReference>
<dbReference type="GO" id="GO:0003677">
    <property type="term" value="F:DNA binding"/>
    <property type="evidence" value="ECO:0007669"/>
    <property type="project" value="UniProtKB-KW"/>
</dbReference>
<evidence type="ECO:0000256" key="2">
    <source>
        <dbReference type="SAM" id="MobiDB-lite"/>
    </source>
</evidence>
<reference evidence="4" key="1">
    <citation type="submission" date="2021-06" db="EMBL/GenBank/DDBJ databases">
        <title>Genome Sequence of Mortierella hyaline Strain SCG-10, a Cold-Adapted, Nitrate-Reducing Fungus Isolated from Soil in Minnesota, USA.</title>
        <authorList>
            <person name="Aldossari N."/>
        </authorList>
    </citation>
    <scope>NUCLEOTIDE SEQUENCE</scope>
    <source>
        <strain evidence="4">SCG-10</strain>
    </source>
</reference>
<keyword evidence="1" id="KW-0238">DNA-binding</keyword>